<dbReference type="Ensembl" id="ENSAMXT00005031602.1">
    <property type="protein sequence ID" value="ENSAMXP00005028798.1"/>
    <property type="gene ID" value="ENSAMXG00005014212.1"/>
</dbReference>
<feature type="domain" description="Helicase C-terminal" evidence="14">
    <location>
        <begin position="917"/>
        <end position="1078"/>
    </location>
</feature>
<dbReference type="InterPro" id="IPR027417">
    <property type="entry name" value="P-loop_NTPase"/>
</dbReference>
<keyword evidence="6" id="KW-0347">Helicase</keyword>
<dbReference type="InterPro" id="IPR049730">
    <property type="entry name" value="SNF2/RAD54-like_C"/>
</dbReference>
<feature type="region of interest" description="Disordered" evidence="11">
    <location>
        <begin position="344"/>
        <end position="386"/>
    </location>
</feature>
<name>A0A8B9K0S5_ASTMX</name>
<proteinExistence type="predicted"/>
<dbReference type="InterPro" id="IPR001841">
    <property type="entry name" value="Znf_RING"/>
</dbReference>
<keyword evidence="2" id="KW-0479">Metal-binding</keyword>
<reference evidence="15" key="1">
    <citation type="submission" date="2025-08" db="UniProtKB">
        <authorList>
            <consortium name="Ensembl"/>
        </authorList>
    </citation>
    <scope>IDENTIFICATION</scope>
</reference>
<dbReference type="SMART" id="SM00184">
    <property type="entry name" value="RING"/>
    <property type="match status" value="1"/>
</dbReference>
<keyword evidence="9" id="KW-0539">Nucleus</keyword>
<dbReference type="PROSITE" id="PS00518">
    <property type="entry name" value="ZF_RING_1"/>
    <property type="match status" value="1"/>
</dbReference>
<dbReference type="SUPFAM" id="SSF57850">
    <property type="entry name" value="RING/U-box"/>
    <property type="match status" value="1"/>
</dbReference>
<sequence>MWKPCRREGVTSRVELRRINVYPIMSRKREVDADGRLCFKAKDRSSMRGLGSRRFGGVSHADLQEEEPSQSSSTSESTHDQDAEEENRCFGTFQGTIVGLRYYTGTVNRGEMVALVRQPQNPYDRNAVMVANVYGSQVGHIKKELAAALAFIMDRNLARVEGVVPYGKTNSFTMTVTLTFWGREENQEAVHSQMKNHGYKLNAVKGSSSAASWDRYGGAGSSSEICPVILTQEELKNAFDKLFDDLLEDRTREMEAAEAVRTPLLLHQKQALYWMTSRENSSDLPPFWEQRSGLYFNVLTNFGARESPESVLGGILADDMGLGKTLTTIALILSNFHNGKPLPVKYEGGASESRPSTSSTAHPAQKGASRRKEDSPKPLQTLKRSHKEYVQTAALEEEDDDVVIVSETHADQRPTASQPKRASRRKEDSQKPVQSSTLKRSHKESDRTAASEDDDDVVVVSETRADQKPTASQPKRQTVKLHDVDFGSALDSSGSSLDSSRSASAKSRMKKGSGQTVKLHDVDFGSALDSSGSSLDSSKSASTKSQVKKGSGTSKKSPRPTLIICPLSVLTNWMDQFEQHLREDVQLNLYLFYGPDRCRQASFLSEQDVVLTTYNVLTSEYGKNSVLQKVLWLRVVLDEGHIIRNPDALQSKAVLSLNAERRWILSGTPIQNSVKDVWMLMCFLRLKPFAVREWWMRVIQRPVMMGNKEGLKNLQALLKVLTMRRTKLSKANGRPILQLPEKKVFLQKVVLSKEERERYELEKAEGRRIISRYMADGTVLRNYADVLAILVRLRLLCCHCDLVGKLTETAGTADSSSPAELRERLISKIRLVLSSGVDEECAVCLDSLRQPVITHCAHVFCKPCICEVIQSQQLAAKCPLCRANIKSTELLEYPGDEEDSRPTDRKDQWRSSSKVEALMTVLLKLRSEDPTIKSLVVSQFTKFLNILEVPLRESKFSFTRLDGTMNQKARARAVSELQDPSPGSPTVMLLSLKAGGVGLNLTGASRVFLMEPAWNPAVEEQCIDRCHRLGQTRDVVVTKFVVKDSVEESMLKIQKRKQELVQKLLGAKSTEDRKQERIQEIRTLMDI</sequence>
<dbReference type="PROSITE" id="PS50089">
    <property type="entry name" value="ZF_RING_2"/>
    <property type="match status" value="1"/>
</dbReference>
<evidence type="ECO:0000256" key="10">
    <source>
        <dbReference type="PROSITE-ProRule" id="PRU00175"/>
    </source>
</evidence>
<dbReference type="AlphaFoldDB" id="A0A8B9K0S5"/>
<accession>A0A8B9K0S5</accession>
<dbReference type="PANTHER" id="PTHR45626:SF17">
    <property type="entry name" value="HELICASE-LIKE TRANSCRIPTION FACTOR"/>
    <property type="match status" value="1"/>
</dbReference>
<evidence type="ECO:0000256" key="7">
    <source>
        <dbReference type="ARBA" id="ARBA00022833"/>
    </source>
</evidence>
<feature type="region of interest" description="Disordered" evidence="11">
    <location>
        <begin position="407"/>
        <end position="518"/>
    </location>
</feature>
<dbReference type="PROSITE" id="PS51194">
    <property type="entry name" value="HELICASE_CTER"/>
    <property type="match status" value="1"/>
</dbReference>
<evidence type="ECO:0000256" key="5">
    <source>
        <dbReference type="ARBA" id="ARBA00022801"/>
    </source>
</evidence>
<evidence type="ECO:0000259" key="14">
    <source>
        <dbReference type="PROSITE" id="PS51194"/>
    </source>
</evidence>
<feature type="region of interest" description="Disordered" evidence="11">
    <location>
        <begin position="530"/>
        <end position="558"/>
    </location>
</feature>
<evidence type="ECO:0000256" key="6">
    <source>
        <dbReference type="ARBA" id="ARBA00022806"/>
    </source>
</evidence>
<dbReference type="Gene3D" id="3.30.40.10">
    <property type="entry name" value="Zinc/RING finger domain, C3HC4 (zinc finger)"/>
    <property type="match status" value="1"/>
</dbReference>
<dbReference type="SMART" id="SM00487">
    <property type="entry name" value="DEXDc"/>
    <property type="match status" value="1"/>
</dbReference>
<organism evidence="15 16">
    <name type="scientific">Astyanax mexicanus</name>
    <name type="common">Blind cave fish</name>
    <name type="synonym">Astyanax fasciatus mexicanus</name>
    <dbReference type="NCBI Taxonomy" id="7994"/>
    <lineage>
        <taxon>Eukaryota</taxon>
        <taxon>Metazoa</taxon>
        <taxon>Chordata</taxon>
        <taxon>Craniata</taxon>
        <taxon>Vertebrata</taxon>
        <taxon>Euteleostomi</taxon>
        <taxon>Actinopterygii</taxon>
        <taxon>Neopterygii</taxon>
        <taxon>Teleostei</taxon>
        <taxon>Ostariophysi</taxon>
        <taxon>Characiformes</taxon>
        <taxon>Characoidei</taxon>
        <taxon>Acestrorhamphidae</taxon>
        <taxon>Acestrorhamphinae</taxon>
        <taxon>Astyanax</taxon>
    </lineage>
</organism>
<dbReference type="Gene3D" id="3.40.50.300">
    <property type="entry name" value="P-loop containing nucleotide triphosphate hydrolases"/>
    <property type="match status" value="1"/>
</dbReference>
<feature type="region of interest" description="Disordered" evidence="11">
    <location>
        <begin position="47"/>
        <end position="86"/>
    </location>
</feature>
<evidence type="ECO:0000256" key="9">
    <source>
        <dbReference type="ARBA" id="ARBA00023242"/>
    </source>
</evidence>
<keyword evidence="7" id="KW-0862">Zinc</keyword>
<feature type="compositionally biased region" description="Polar residues" evidence="11">
    <location>
        <begin position="353"/>
        <end position="362"/>
    </location>
</feature>
<dbReference type="SMART" id="SM00910">
    <property type="entry name" value="HIRAN"/>
    <property type="match status" value="1"/>
</dbReference>
<dbReference type="InterPro" id="IPR000330">
    <property type="entry name" value="SNF2_N"/>
</dbReference>
<evidence type="ECO:0000313" key="15">
    <source>
        <dbReference type="Ensembl" id="ENSAMXP00005028798.1"/>
    </source>
</evidence>
<evidence type="ECO:0000313" key="16">
    <source>
        <dbReference type="Proteomes" id="UP000694621"/>
    </source>
</evidence>
<feature type="domain" description="Helicase ATP-binding" evidence="13">
    <location>
        <begin position="555"/>
        <end position="687"/>
    </location>
</feature>
<dbReference type="SMART" id="SM00490">
    <property type="entry name" value="HELICc"/>
    <property type="match status" value="1"/>
</dbReference>
<comment type="subcellular location">
    <subcellularLocation>
        <location evidence="1">Nucleus</location>
    </subcellularLocation>
</comment>
<evidence type="ECO:0000256" key="2">
    <source>
        <dbReference type="ARBA" id="ARBA00022723"/>
    </source>
</evidence>
<feature type="domain" description="RING-type" evidence="12">
    <location>
        <begin position="841"/>
        <end position="882"/>
    </location>
</feature>
<dbReference type="GO" id="GO:0005634">
    <property type="term" value="C:nucleus"/>
    <property type="evidence" value="ECO:0007669"/>
    <property type="project" value="UniProtKB-SubCell"/>
</dbReference>
<dbReference type="Pfam" id="PF13923">
    <property type="entry name" value="zf-C3HC4_2"/>
    <property type="match status" value="1"/>
</dbReference>
<dbReference type="InterPro" id="IPR050628">
    <property type="entry name" value="SNF2_RAD54_helicase_TF"/>
</dbReference>
<dbReference type="InterPro" id="IPR001650">
    <property type="entry name" value="Helicase_C-like"/>
</dbReference>
<dbReference type="GO" id="GO:0004386">
    <property type="term" value="F:helicase activity"/>
    <property type="evidence" value="ECO:0007669"/>
    <property type="project" value="UniProtKB-KW"/>
</dbReference>
<keyword evidence="3" id="KW-0547">Nucleotide-binding</keyword>
<dbReference type="GO" id="GO:0006281">
    <property type="term" value="P:DNA repair"/>
    <property type="evidence" value="ECO:0007669"/>
    <property type="project" value="TreeGrafter"/>
</dbReference>
<dbReference type="PANTHER" id="PTHR45626">
    <property type="entry name" value="TRANSCRIPTION TERMINATION FACTOR 2-RELATED"/>
    <property type="match status" value="1"/>
</dbReference>
<keyword evidence="4 10" id="KW-0863">Zinc-finger</keyword>
<feature type="compositionally biased region" description="Low complexity" evidence="11">
    <location>
        <begin position="487"/>
        <end position="506"/>
    </location>
</feature>
<dbReference type="GO" id="GO:0008094">
    <property type="term" value="F:ATP-dependent activity, acting on DNA"/>
    <property type="evidence" value="ECO:0007669"/>
    <property type="project" value="TreeGrafter"/>
</dbReference>
<protein>
    <submittedName>
        <fullName evidence="15">Helicase-like transcription factor</fullName>
    </submittedName>
</protein>
<evidence type="ECO:0000259" key="13">
    <source>
        <dbReference type="PROSITE" id="PS51192"/>
    </source>
</evidence>
<dbReference type="Proteomes" id="UP000694621">
    <property type="component" value="Unplaced"/>
</dbReference>
<dbReference type="CDD" id="cd18793">
    <property type="entry name" value="SF2_C_SNF"/>
    <property type="match status" value="1"/>
</dbReference>
<dbReference type="CDD" id="cd16509">
    <property type="entry name" value="RING-HC_HLTF"/>
    <property type="match status" value="1"/>
</dbReference>
<dbReference type="Pfam" id="PF08797">
    <property type="entry name" value="HIRAN"/>
    <property type="match status" value="1"/>
</dbReference>
<dbReference type="GO" id="GO:0016818">
    <property type="term" value="F:hydrolase activity, acting on acid anhydrides, in phosphorus-containing anhydrides"/>
    <property type="evidence" value="ECO:0007669"/>
    <property type="project" value="InterPro"/>
</dbReference>
<dbReference type="SUPFAM" id="SSF52540">
    <property type="entry name" value="P-loop containing nucleoside triphosphate hydrolases"/>
    <property type="match status" value="2"/>
</dbReference>
<dbReference type="Gene3D" id="3.40.50.10810">
    <property type="entry name" value="Tandem AAA-ATPase domain"/>
    <property type="match status" value="2"/>
</dbReference>
<feature type="compositionally biased region" description="Low complexity" evidence="11">
    <location>
        <begin position="530"/>
        <end position="545"/>
    </location>
</feature>
<dbReference type="PROSITE" id="PS51192">
    <property type="entry name" value="HELICASE_ATP_BIND_1"/>
    <property type="match status" value="1"/>
</dbReference>
<evidence type="ECO:0000256" key="8">
    <source>
        <dbReference type="ARBA" id="ARBA00022840"/>
    </source>
</evidence>
<evidence type="ECO:0000259" key="12">
    <source>
        <dbReference type="PROSITE" id="PS50089"/>
    </source>
</evidence>
<keyword evidence="8" id="KW-0067">ATP-binding</keyword>
<evidence type="ECO:0000256" key="11">
    <source>
        <dbReference type="SAM" id="MobiDB-lite"/>
    </source>
</evidence>
<dbReference type="GO" id="GO:0008270">
    <property type="term" value="F:zinc ion binding"/>
    <property type="evidence" value="ECO:0007669"/>
    <property type="project" value="UniProtKB-KW"/>
</dbReference>
<dbReference type="InterPro" id="IPR014001">
    <property type="entry name" value="Helicase_ATP-bd"/>
</dbReference>
<evidence type="ECO:0000256" key="3">
    <source>
        <dbReference type="ARBA" id="ARBA00022741"/>
    </source>
</evidence>
<dbReference type="GO" id="GO:0005524">
    <property type="term" value="F:ATP binding"/>
    <property type="evidence" value="ECO:0007669"/>
    <property type="project" value="UniProtKB-KW"/>
</dbReference>
<dbReference type="InterPro" id="IPR017907">
    <property type="entry name" value="Znf_RING_CS"/>
</dbReference>
<evidence type="ECO:0000256" key="4">
    <source>
        <dbReference type="ARBA" id="ARBA00022771"/>
    </source>
</evidence>
<keyword evidence="5" id="KW-0378">Hydrolase</keyword>
<dbReference type="Gene3D" id="3.30.70.2330">
    <property type="match status" value="1"/>
</dbReference>
<dbReference type="Pfam" id="PF00271">
    <property type="entry name" value="Helicase_C"/>
    <property type="match status" value="1"/>
</dbReference>
<dbReference type="InterPro" id="IPR014905">
    <property type="entry name" value="HIRAN"/>
</dbReference>
<dbReference type="InterPro" id="IPR013083">
    <property type="entry name" value="Znf_RING/FYVE/PHD"/>
</dbReference>
<dbReference type="InterPro" id="IPR038718">
    <property type="entry name" value="SNF2-like_sf"/>
</dbReference>
<dbReference type="Pfam" id="PF00176">
    <property type="entry name" value="SNF2-rel_dom"/>
    <property type="match status" value="1"/>
</dbReference>
<dbReference type="GO" id="GO:0003676">
    <property type="term" value="F:nucleic acid binding"/>
    <property type="evidence" value="ECO:0007669"/>
    <property type="project" value="InterPro"/>
</dbReference>
<evidence type="ECO:0000256" key="1">
    <source>
        <dbReference type="ARBA" id="ARBA00004123"/>
    </source>
</evidence>